<name>A0A0F9BGB7_9ZZZZ</name>
<gene>
    <name evidence="1" type="ORF">LCGC14_2730840</name>
</gene>
<reference evidence="1" key="1">
    <citation type="journal article" date="2015" name="Nature">
        <title>Complex archaea that bridge the gap between prokaryotes and eukaryotes.</title>
        <authorList>
            <person name="Spang A."/>
            <person name="Saw J.H."/>
            <person name="Jorgensen S.L."/>
            <person name="Zaremba-Niedzwiedzka K."/>
            <person name="Martijn J."/>
            <person name="Lind A.E."/>
            <person name="van Eijk R."/>
            <person name="Schleper C."/>
            <person name="Guy L."/>
            <person name="Ettema T.J."/>
        </authorList>
    </citation>
    <scope>NUCLEOTIDE SEQUENCE</scope>
</reference>
<protein>
    <submittedName>
        <fullName evidence="1">Uncharacterized protein</fullName>
    </submittedName>
</protein>
<sequence>MSSFTFSGDWFSEYYPNISGKVSIDLPYEYGEFDTELQLTYSNDGLFRAGQRHTYTLRGLFDQKDGTERYMLIPQDLDFQQSFMVTLVKGSDQKWVGFYTCAYPYDIGRMSVECETTCIGCLEDQPNQLAHMDYGGCLYAAID</sequence>
<organism evidence="1">
    <name type="scientific">marine sediment metagenome</name>
    <dbReference type="NCBI Taxonomy" id="412755"/>
    <lineage>
        <taxon>unclassified sequences</taxon>
        <taxon>metagenomes</taxon>
        <taxon>ecological metagenomes</taxon>
    </lineage>
</organism>
<dbReference type="AlphaFoldDB" id="A0A0F9BGB7"/>
<dbReference type="EMBL" id="LAZR01049432">
    <property type="protein sequence ID" value="KKK89664.1"/>
    <property type="molecule type" value="Genomic_DNA"/>
</dbReference>
<evidence type="ECO:0000313" key="1">
    <source>
        <dbReference type="EMBL" id="KKK89664.1"/>
    </source>
</evidence>
<accession>A0A0F9BGB7</accession>
<proteinExistence type="predicted"/>
<comment type="caution">
    <text evidence="1">The sequence shown here is derived from an EMBL/GenBank/DDBJ whole genome shotgun (WGS) entry which is preliminary data.</text>
</comment>